<keyword evidence="2" id="KW-0472">Membrane</keyword>
<feature type="domain" description="Peptidase M56" evidence="3">
    <location>
        <begin position="45"/>
        <end position="308"/>
    </location>
</feature>
<dbReference type="Proteomes" id="UP000251402">
    <property type="component" value="Chromosome"/>
</dbReference>
<keyword evidence="2" id="KW-1133">Transmembrane helix</keyword>
<feature type="transmembrane region" description="Helical" evidence="2">
    <location>
        <begin position="227"/>
        <end position="250"/>
    </location>
</feature>
<keyword evidence="2" id="KW-0812">Transmembrane</keyword>
<feature type="region of interest" description="Disordered" evidence="1">
    <location>
        <begin position="363"/>
        <end position="392"/>
    </location>
</feature>
<dbReference type="Gene3D" id="3.30.2010.10">
    <property type="entry name" value="Metalloproteases ('zincins'), catalytic domain"/>
    <property type="match status" value="1"/>
</dbReference>
<evidence type="ECO:0000256" key="1">
    <source>
        <dbReference type="SAM" id="MobiDB-lite"/>
    </source>
</evidence>
<feature type="transmembrane region" description="Helical" evidence="2">
    <location>
        <begin position="53"/>
        <end position="71"/>
    </location>
</feature>
<sequence>MDVTIVKALPDYLVKALCSTLIQSLWQGVLLAALAGIIIVCTRRSSPASRYNLLMAGLAVFACTVVVTFIYEVNQEKAVQTVVTGQQLIIHSNVVAQPQASPKVSDYKAVSSFLNGHSNSIVFIWLLVVMARTLQLMTGLQSLYYLRRRQILAVSRDWESRVKQLALQLGIKRLVGIAESGMAKVPMVIGHLKPLILIPAGLMTAMPPAEIEAILVHELAHIRRRDYIMNLLVSMMEVIFFFNPAVLWIASLIRAERENCCDDMVVSHTGNKVNYIKALVACQEYQLATPAYAMALSGGKNQLMGRVKRMLSDNNQSLNVMERSMLAVALVATILLTTAFSHKENIDQLVNKMVHAGKTALVPHKQTKPPANPAKPKSIEKNAHAASPVTKDTSYKTQLDTSLFRIYRPDEVGDHTSLTFPNDGVQTRLLKVDGVLYQVNTLNGRVTSMQVNGKTIRPNEYAPYLLVVDKETQRKPVVAPVAQAAQAAQVARQPDPITPINTTAAGNVNGQVGLRRLNGNLGSLKSTLNAYDASSKAYNGTAVNYSAVNPYPANYKAYHDDSNRAKLTDDLITEGIIHSSDELTSFKLSDTEFIVNGKRIPDNIYQKFKKAYVKQPEKGKQGSWSWMYNYTEQTEPATGDHSQ</sequence>
<accession>A0A5C1HSC1</accession>
<proteinExistence type="predicted"/>
<gene>
    <name evidence="4" type="ORF">DEO27_000245</name>
</gene>
<dbReference type="PANTHER" id="PTHR34978:SF3">
    <property type="entry name" value="SLR0241 PROTEIN"/>
    <property type="match status" value="1"/>
</dbReference>
<dbReference type="KEGG" id="mrub:DEO27_000245"/>
<dbReference type="EMBL" id="CP043450">
    <property type="protein sequence ID" value="QEM08515.1"/>
    <property type="molecule type" value="Genomic_DNA"/>
</dbReference>
<dbReference type="InterPro" id="IPR008756">
    <property type="entry name" value="Peptidase_M56"/>
</dbReference>
<dbReference type="OrthoDB" id="15218at2"/>
<keyword evidence="5" id="KW-1185">Reference proteome</keyword>
<organism evidence="4 5">
    <name type="scientific">Mucilaginibacter rubeus</name>
    <dbReference type="NCBI Taxonomy" id="2027860"/>
    <lineage>
        <taxon>Bacteria</taxon>
        <taxon>Pseudomonadati</taxon>
        <taxon>Bacteroidota</taxon>
        <taxon>Sphingobacteriia</taxon>
        <taxon>Sphingobacteriales</taxon>
        <taxon>Sphingobacteriaceae</taxon>
        <taxon>Mucilaginibacter</taxon>
    </lineage>
</organism>
<dbReference type="InterPro" id="IPR052173">
    <property type="entry name" value="Beta-lactam_resp_regulator"/>
</dbReference>
<evidence type="ECO:0000313" key="4">
    <source>
        <dbReference type="EMBL" id="QEM08515.1"/>
    </source>
</evidence>
<feature type="transmembrane region" description="Helical" evidence="2">
    <location>
        <begin position="122"/>
        <end position="146"/>
    </location>
</feature>
<dbReference type="RefSeq" id="WP_112573378.1">
    <property type="nucleotide sequence ID" value="NZ_CP043450.1"/>
</dbReference>
<evidence type="ECO:0000313" key="5">
    <source>
        <dbReference type="Proteomes" id="UP000251402"/>
    </source>
</evidence>
<feature type="transmembrane region" description="Helical" evidence="2">
    <location>
        <begin position="20"/>
        <end position="41"/>
    </location>
</feature>
<protein>
    <submittedName>
        <fullName evidence="4">M56 family metallopeptidase</fullName>
    </submittedName>
</protein>
<dbReference type="Pfam" id="PF05569">
    <property type="entry name" value="Peptidase_M56"/>
    <property type="match status" value="1"/>
</dbReference>
<evidence type="ECO:0000259" key="3">
    <source>
        <dbReference type="Pfam" id="PF05569"/>
    </source>
</evidence>
<dbReference type="PANTHER" id="PTHR34978">
    <property type="entry name" value="POSSIBLE SENSOR-TRANSDUCER PROTEIN BLAR"/>
    <property type="match status" value="1"/>
</dbReference>
<dbReference type="CDD" id="cd07341">
    <property type="entry name" value="M56_BlaR1_MecR1_like"/>
    <property type="match status" value="1"/>
</dbReference>
<dbReference type="AlphaFoldDB" id="A0A5C1HSC1"/>
<name>A0A5C1HSC1_9SPHI</name>
<evidence type="ECO:0000256" key="2">
    <source>
        <dbReference type="SAM" id="Phobius"/>
    </source>
</evidence>
<reference evidence="4" key="1">
    <citation type="submission" date="2019-08" db="EMBL/GenBank/DDBJ databases">
        <title>Comparative genome analysis confer to the adaptation heavy metal polluted environment.</title>
        <authorList>
            <person name="Li Y."/>
        </authorList>
    </citation>
    <scope>NUCLEOTIDE SEQUENCE [LARGE SCALE GENOMIC DNA]</scope>
    <source>
        <strain evidence="4">P1</strain>
    </source>
</reference>